<proteinExistence type="predicted"/>
<gene>
    <name evidence="2" type="ORF">BDV37DRAFT_245070</name>
</gene>
<name>A0A5N7DG87_9EURO</name>
<keyword evidence="3" id="KW-1185">Reference proteome</keyword>
<reference evidence="2 3" key="1">
    <citation type="submission" date="2019-04" db="EMBL/GenBank/DDBJ databases">
        <authorList>
            <consortium name="DOE Joint Genome Institute"/>
            <person name="Mondo S."/>
            <person name="Kjaerbolling I."/>
            <person name="Vesth T."/>
            <person name="Frisvad J.C."/>
            <person name="Nybo J.L."/>
            <person name="Theobald S."/>
            <person name="Kildgaard S."/>
            <person name="Isbrandt T."/>
            <person name="Kuo A."/>
            <person name="Sato A."/>
            <person name="Lyhne E.K."/>
            <person name="Kogle M.E."/>
            <person name="Wiebenga A."/>
            <person name="Kun R.S."/>
            <person name="Lubbers R.J."/>
            <person name="Makela M.R."/>
            <person name="Barry K."/>
            <person name="Chovatia M."/>
            <person name="Clum A."/>
            <person name="Daum C."/>
            <person name="Haridas S."/>
            <person name="He G."/>
            <person name="LaButti K."/>
            <person name="Lipzen A."/>
            <person name="Riley R."/>
            <person name="Salamov A."/>
            <person name="Simmons B.A."/>
            <person name="Magnuson J.K."/>
            <person name="Henrissat B."/>
            <person name="Mortensen U.H."/>
            <person name="Larsen T.O."/>
            <person name="Devries R.P."/>
            <person name="Grigoriev I.V."/>
            <person name="Machida M."/>
            <person name="Baker S.E."/>
            <person name="Andersen M.R."/>
            <person name="Cantor M.N."/>
            <person name="Hua S.X."/>
        </authorList>
    </citation>
    <scope>NUCLEOTIDE SEQUENCE [LARGE SCALE GENOMIC DNA]</scope>
    <source>
        <strain evidence="2 3">CBS 119388</strain>
    </source>
</reference>
<organism evidence="2 3">
    <name type="scientific">Aspergillus pseudonomiae</name>
    <dbReference type="NCBI Taxonomy" id="1506151"/>
    <lineage>
        <taxon>Eukaryota</taxon>
        <taxon>Fungi</taxon>
        <taxon>Dikarya</taxon>
        <taxon>Ascomycota</taxon>
        <taxon>Pezizomycotina</taxon>
        <taxon>Eurotiomycetes</taxon>
        <taxon>Eurotiomycetidae</taxon>
        <taxon>Eurotiales</taxon>
        <taxon>Aspergillaceae</taxon>
        <taxon>Aspergillus</taxon>
        <taxon>Aspergillus subgen. Circumdati</taxon>
    </lineage>
</organism>
<dbReference type="EMBL" id="ML736760">
    <property type="protein sequence ID" value="KAE8405456.1"/>
    <property type="molecule type" value="Genomic_DNA"/>
</dbReference>
<keyword evidence="1" id="KW-1133">Transmembrane helix</keyword>
<evidence type="ECO:0000313" key="3">
    <source>
        <dbReference type="Proteomes" id="UP000325579"/>
    </source>
</evidence>
<dbReference type="AlphaFoldDB" id="A0A5N7DG87"/>
<keyword evidence="1" id="KW-0472">Membrane</keyword>
<dbReference type="RefSeq" id="XP_031942775.1">
    <property type="nucleotide sequence ID" value="XM_032081621.1"/>
</dbReference>
<dbReference type="Proteomes" id="UP000325579">
    <property type="component" value="Unassembled WGS sequence"/>
</dbReference>
<keyword evidence="1" id="KW-0812">Transmembrane</keyword>
<protein>
    <submittedName>
        <fullName evidence="2">Uncharacterized protein</fullName>
    </submittedName>
</protein>
<feature type="transmembrane region" description="Helical" evidence="1">
    <location>
        <begin position="50"/>
        <end position="71"/>
    </location>
</feature>
<accession>A0A5N7DG87</accession>
<evidence type="ECO:0000313" key="2">
    <source>
        <dbReference type="EMBL" id="KAE8405456.1"/>
    </source>
</evidence>
<evidence type="ECO:0000256" key="1">
    <source>
        <dbReference type="SAM" id="Phobius"/>
    </source>
</evidence>
<sequence>MPLPKSAECWKWAGSNVYKASHTSSSNSSSNPASTASLSSFHSLSIHKNYFTIFIIFPFLFSTCVSFILLLP</sequence>
<dbReference type="GeneID" id="43666312"/>